<keyword evidence="7" id="KW-1185">Reference proteome</keyword>
<feature type="compositionally biased region" description="Low complexity" evidence="1">
    <location>
        <begin position="111"/>
        <end position="120"/>
    </location>
</feature>
<feature type="domain" description="Peptidase M14" evidence="4">
    <location>
        <begin position="251"/>
        <end position="555"/>
    </location>
</feature>
<feature type="chain" id="PRO_5018788106" evidence="3">
    <location>
        <begin position="37"/>
        <end position="1108"/>
    </location>
</feature>
<gene>
    <name evidence="6" type="ORF">DIY07_02515</name>
    <name evidence="5" type="ORF">DQ08_02355</name>
</gene>
<keyword evidence="6" id="KW-0645">Protease</keyword>
<dbReference type="SMART" id="SM00631">
    <property type="entry name" value="Zn_pept"/>
    <property type="match status" value="1"/>
</dbReference>
<feature type="compositionally biased region" description="Low complexity" evidence="1">
    <location>
        <begin position="88"/>
        <end position="97"/>
    </location>
</feature>
<feature type="compositionally biased region" description="Basic and acidic residues" evidence="1">
    <location>
        <begin position="1041"/>
        <end position="1064"/>
    </location>
</feature>
<protein>
    <submittedName>
        <fullName evidence="6">Zinc carboxypeptidase</fullName>
    </submittedName>
</protein>
<dbReference type="RefSeq" id="WP_003100921.1">
    <property type="nucleotide sequence ID" value="NZ_CP010783.1"/>
</dbReference>
<keyword evidence="2" id="KW-1133">Transmembrane helix</keyword>
<dbReference type="Gene3D" id="3.40.630.10">
    <property type="entry name" value="Zn peptidases"/>
    <property type="match status" value="1"/>
</dbReference>
<evidence type="ECO:0000256" key="2">
    <source>
        <dbReference type="SAM" id="Phobius"/>
    </source>
</evidence>
<dbReference type="InterPro" id="IPR000834">
    <property type="entry name" value="Peptidase_M14"/>
</dbReference>
<dbReference type="STRING" id="1346.BMF34_02480"/>
<keyword evidence="3" id="KW-0732">Signal</keyword>
<dbReference type="Proteomes" id="UP000269148">
    <property type="component" value="Unassembled WGS sequence"/>
</dbReference>
<proteinExistence type="predicted"/>
<organism evidence="6 8">
    <name type="scientific">Streptococcus iniae</name>
    <name type="common">Streptococcus shiloi</name>
    <dbReference type="NCBI Taxonomy" id="1346"/>
    <lineage>
        <taxon>Bacteria</taxon>
        <taxon>Bacillati</taxon>
        <taxon>Bacillota</taxon>
        <taxon>Bacilli</taxon>
        <taxon>Lactobacillales</taxon>
        <taxon>Streptococcaceae</taxon>
        <taxon>Streptococcus</taxon>
    </lineage>
</organism>
<evidence type="ECO:0000313" key="7">
    <source>
        <dbReference type="Proteomes" id="UP000025245"/>
    </source>
</evidence>
<dbReference type="Proteomes" id="UP000025245">
    <property type="component" value="Chromosome"/>
</dbReference>
<evidence type="ECO:0000313" key="6">
    <source>
        <dbReference type="EMBL" id="RLU58254.1"/>
    </source>
</evidence>
<feature type="region of interest" description="Disordered" evidence="1">
    <location>
        <begin position="78"/>
        <end position="132"/>
    </location>
</feature>
<dbReference type="GO" id="GO:0004181">
    <property type="term" value="F:metallocarboxypeptidase activity"/>
    <property type="evidence" value="ECO:0007669"/>
    <property type="project" value="InterPro"/>
</dbReference>
<sequence>MTFTISHKSSADKVIKGLSASCMLLCTLALSQYVKAEEVIPADATASTVLATDSSKIPVIPAATDSSVPTVEAKNDLLTGPVTDTSQPKTTDVTKPVTDTRHDTPADSHLPSSTSPVTKTKPTEAAPLTSPINTGSQTVYMDKVTEISIDLPSAKAVTWTIENLPTNVYDIKSGQFSGDALISVQEQAKGAGIEYKISIKPLFGDDLSLRWPSNVRRTYRDYMKSYLLKGVDEAGQVIATKELDLRPYQDYKTHDELLKEISDIEHHHASDRLVTVETIGKSALNNDIKMGIIAKDQASIDAYLNQTTPAMLMTPDQALKLLGQGKFDYKLPILINNTHADEQPGIDIVRGLFKTFATQAMITYDTVDAQKKPQKVAIDISALLEKVILLFNFTENPDGDIANTRALNNGLDPNRDAGYQTNPETRAIVEQINKWNPIAVFDIHGFVKAFLIEPCTPPHDPNFEYDLFADNMVATARQMGNAGITNSKYDKYIIPKFDYGSGWDDSFSGYTAVYALYQGILGFTIEIPETNQESYDAGFYAVLAGINFSLQNQKELMAKRLAFYSRGIHKVEAEAAEKELVTADGSVKGRVKDGRAHFFPDYYVIPMELSENNDIDQAFKMIDYFRRNGVILNALTQDHAGFKKGDLVIDMAQAKRGFANHVLYKGSNESEWEAMYAELVMNFPAMRGFKATAVFQPNLFAGNLGAVTLSSAPRTSITENAPYYVIANNSLAAVQAVNEAIKSGKTVYLTTDGYVVDSATFRRMIVNYPLYAQTLNKRPVGKHLKALTIFAPGNPNASLGFKSPSEVSLALQQMGFTVVTSLEQADVLVLDNDQFDKDVLGKKPTIIIGGAAMTQLEKLGLISGFDAAMTDEKNGSSYEGLMRIELDDQSPYTSGYALKSLFYSNSGTWIESIPASFRKLAAISEKDFYISGWWPKHEGLAKKMVAVSGDYNGHPILIFAGNPTNKTHSINFYRWVSNAIYGTELANFEAIPMPTPSPQKPVQLAVNRLIHANDHSLNHIATEANTLVEVKYPEQKTAKNEIKAKAKTETGKAAKDTDLKKTSAADKQVLAKSDKKSETNKMQYGLIITGLLVIAGGSFVALKAKNKN</sequence>
<accession>A0A3L8GPC3</accession>
<name>A0A3L8GPC3_STRIN</name>
<feature type="transmembrane region" description="Helical" evidence="2">
    <location>
        <begin position="1082"/>
        <end position="1102"/>
    </location>
</feature>
<feature type="signal peptide" evidence="3">
    <location>
        <begin position="1"/>
        <end position="36"/>
    </location>
</feature>
<keyword evidence="2" id="KW-0472">Membrane</keyword>
<keyword evidence="6" id="KW-0378">Hydrolase</keyword>
<keyword evidence="2" id="KW-0812">Transmembrane</keyword>
<dbReference type="GeneID" id="35766699"/>
<reference evidence="6 8" key="2">
    <citation type="submission" date="2018-06" db="EMBL/GenBank/DDBJ databases">
        <title>Mutators as drivers of adaptation in pathogenic bacteria and a risk factor for host jumps and vaccine escape.</title>
        <authorList>
            <person name="Barnes A.C."/>
            <person name="Silayeva O."/>
        </authorList>
    </citation>
    <scope>NUCLEOTIDE SEQUENCE [LARGE SCALE GENOMIC DNA]</scope>
    <source>
        <strain evidence="6 8">QMA0445</strain>
    </source>
</reference>
<evidence type="ECO:0000256" key="3">
    <source>
        <dbReference type="SAM" id="SignalP"/>
    </source>
</evidence>
<evidence type="ECO:0000313" key="8">
    <source>
        <dbReference type="Proteomes" id="UP000269148"/>
    </source>
</evidence>
<evidence type="ECO:0000313" key="5">
    <source>
        <dbReference type="EMBL" id="AHY15324.1"/>
    </source>
</evidence>
<dbReference type="GO" id="GO:0006508">
    <property type="term" value="P:proteolysis"/>
    <property type="evidence" value="ECO:0007669"/>
    <property type="project" value="InterPro"/>
</dbReference>
<dbReference type="KEGG" id="siq:DQ08_02355"/>
<dbReference type="EMBL" id="QLQD01000027">
    <property type="protein sequence ID" value="RLU58254.1"/>
    <property type="molecule type" value="Genomic_DNA"/>
</dbReference>
<dbReference type="KEGG" id="siz:SI82_02590"/>
<reference evidence="5 7" key="1">
    <citation type="journal article" date="2014" name="Genome Announc.">
        <title>Complete Genome Sequence of a Virulent Strain, Streptococcus iniae ISET0901, Isolated from Diseased Tilapia.</title>
        <authorList>
            <person name="Pridgeon J.W."/>
            <person name="Zhang D."/>
            <person name="Zhang L."/>
        </authorList>
    </citation>
    <scope>NUCLEOTIDE SEQUENCE [LARGE SCALE GENOMIC DNA]</scope>
    <source>
        <strain evidence="5 7">ISET0901</strain>
    </source>
</reference>
<evidence type="ECO:0000259" key="4">
    <source>
        <dbReference type="SMART" id="SM00631"/>
    </source>
</evidence>
<evidence type="ECO:0000256" key="1">
    <source>
        <dbReference type="SAM" id="MobiDB-lite"/>
    </source>
</evidence>
<dbReference type="OrthoDB" id="9758209at2"/>
<dbReference type="GO" id="GO:0008270">
    <property type="term" value="F:zinc ion binding"/>
    <property type="evidence" value="ECO:0007669"/>
    <property type="project" value="InterPro"/>
</dbReference>
<dbReference type="SUPFAM" id="SSF53187">
    <property type="entry name" value="Zn-dependent exopeptidases"/>
    <property type="match status" value="1"/>
</dbReference>
<dbReference type="AlphaFoldDB" id="A0A3L8GPC3"/>
<keyword evidence="6" id="KW-0121">Carboxypeptidase</keyword>
<feature type="region of interest" description="Disordered" evidence="1">
    <location>
        <begin position="1041"/>
        <end position="1075"/>
    </location>
</feature>
<dbReference type="KEGG" id="sio:DW64_02345"/>
<dbReference type="EMBL" id="CP007586">
    <property type="protein sequence ID" value="AHY15324.1"/>
    <property type="molecule type" value="Genomic_DNA"/>
</dbReference>